<dbReference type="Pfam" id="PF00079">
    <property type="entry name" value="Serpin"/>
    <property type="match status" value="1"/>
</dbReference>
<protein>
    <recommendedName>
        <fullName evidence="5">Serpin domain-containing protein</fullName>
    </recommendedName>
</protein>
<evidence type="ECO:0000256" key="1">
    <source>
        <dbReference type="ARBA" id="ARBA00009500"/>
    </source>
</evidence>
<dbReference type="GO" id="GO:0005615">
    <property type="term" value="C:extracellular space"/>
    <property type="evidence" value="ECO:0007669"/>
    <property type="project" value="InterPro"/>
</dbReference>
<keyword evidence="7" id="KW-1185">Reference proteome</keyword>
<keyword evidence="2" id="KW-0646">Protease inhibitor</keyword>
<evidence type="ECO:0000256" key="2">
    <source>
        <dbReference type="ARBA" id="ARBA00022690"/>
    </source>
</evidence>
<accession>A0A443RGQ7</accession>
<dbReference type="InterPro" id="IPR042178">
    <property type="entry name" value="Serpin_sf_1"/>
</dbReference>
<name>A0A443RGQ7_9ACAR</name>
<dbReference type="PANTHER" id="PTHR11461:SF211">
    <property type="entry name" value="GH10112P-RELATED"/>
    <property type="match status" value="1"/>
</dbReference>
<dbReference type="EMBL" id="NCKV01047891">
    <property type="protein sequence ID" value="RWS14461.1"/>
    <property type="molecule type" value="Genomic_DNA"/>
</dbReference>
<dbReference type="Proteomes" id="UP000288716">
    <property type="component" value="Unassembled WGS sequence"/>
</dbReference>
<dbReference type="OrthoDB" id="6419887at2759"/>
<dbReference type="Gene3D" id="3.30.497.10">
    <property type="entry name" value="Antithrombin, subunit I, domain 2"/>
    <property type="match status" value="1"/>
</dbReference>
<dbReference type="STRING" id="299467.A0A443RGQ7"/>
<dbReference type="SUPFAM" id="SSF56574">
    <property type="entry name" value="Serpins"/>
    <property type="match status" value="1"/>
</dbReference>
<dbReference type="InterPro" id="IPR023796">
    <property type="entry name" value="Serpin_dom"/>
</dbReference>
<evidence type="ECO:0000256" key="3">
    <source>
        <dbReference type="ARBA" id="ARBA00022900"/>
    </source>
</evidence>
<dbReference type="VEuPathDB" id="VectorBase:LDEU014023"/>
<dbReference type="PANTHER" id="PTHR11461">
    <property type="entry name" value="SERINE PROTEASE INHIBITOR, SERPIN"/>
    <property type="match status" value="1"/>
</dbReference>
<keyword evidence="4" id="KW-0325">Glycoprotein</keyword>
<evidence type="ECO:0000313" key="6">
    <source>
        <dbReference type="EMBL" id="RWS14461.1"/>
    </source>
</evidence>
<feature type="domain" description="Serpin" evidence="5">
    <location>
        <begin position="3"/>
        <end position="111"/>
    </location>
</feature>
<dbReference type="Gene3D" id="2.30.39.10">
    <property type="entry name" value="Alpha-1-antitrypsin, domain 1"/>
    <property type="match status" value="1"/>
</dbReference>
<dbReference type="InterPro" id="IPR042185">
    <property type="entry name" value="Serpin_sf_2"/>
</dbReference>
<organism evidence="6 7">
    <name type="scientific">Leptotrombidium deliense</name>
    <dbReference type="NCBI Taxonomy" id="299467"/>
    <lineage>
        <taxon>Eukaryota</taxon>
        <taxon>Metazoa</taxon>
        <taxon>Ecdysozoa</taxon>
        <taxon>Arthropoda</taxon>
        <taxon>Chelicerata</taxon>
        <taxon>Arachnida</taxon>
        <taxon>Acari</taxon>
        <taxon>Acariformes</taxon>
        <taxon>Trombidiformes</taxon>
        <taxon>Prostigmata</taxon>
        <taxon>Anystina</taxon>
        <taxon>Parasitengona</taxon>
        <taxon>Trombiculoidea</taxon>
        <taxon>Trombiculidae</taxon>
        <taxon>Leptotrombidium</taxon>
    </lineage>
</organism>
<evidence type="ECO:0000259" key="5">
    <source>
        <dbReference type="Pfam" id="PF00079"/>
    </source>
</evidence>
<reference evidence="6 7" key="1">
    <citation type="journal article" date="2018" name="Gigascience">
        <title>Genomes of trombidid mites reveal novel predicted allergens and laterally-transferred genes associated with secondary metabolism.</title>
        <authorList>
            <person name="Dong X."/>
            <person name="Chaisiri K."/>
            <person name="Xia D."/>
            <person name="Armstrong S.D."/>
            <person name="Fang Y."/>
            <person name="Donnelly M.J."/>
            <person name="Kadowaki T."/>
            <person name="McGarry J.W."/>
            <person name="Darby A.C."/>
            <person name="Makepeace B.L."/>
        </authorList>
    </citation>
    <scope>NUCLEOTIDE SEQUENCE [LARGE SCALE GENOMIC DNA]</scope>
    <source>
        <strain evidence="6">UoL-UT</strain>
    </source>
</reference>
<dbReference type="InterPro" id="IPR000215">
    <property type="entry name" value="Serpin_fam"/>
</dbReference>
<dbReference type="GO" id="GO:0004867">
    <property type="term" value="F:serine-type endopeptidase inhibitor activity"/>
    <property type="evidence" value="ECO:0007669"/>
    <property type="project" value="UniProtKB-KW"/>
</dbReference>
<dbReference type="AlphaFoldDB" id="A0A443RGQ7"/>
<dbReference type="InterPro" id="IPR036186">
    <property type="entry name" value="Serpin_sf"/>
</dbReference>
<evidence type="ECO:0000256" key="4">
    <source>
        <dbReference type="ARBA" id="ARBA00023180"/>
    </source>
</evidence>
<sequence length="114" mass="12398">MKSTNVLVYLPKFEISYTTDVMSILPKLGVDISSALTPVNPTLEISQVIQQAIIKVDETGSEAAAVTTIIGGTRSSASSVIPHVVFEANHPFTYCIRDTRRMLNLFCGVVNKLN</sequence>
<evidence type="ECO:0000313" key="7">
    <source>
        <dbReference type="Proteomes" id="UP000288716"/>
    </source>
</evidence>
<comment type="similarity">
    <text evidence="1">Belongs to the serpin family.</text>
</comment>
<comment type="caution">
    <text evidence="6">The sequence shown here is derived from an EMBL/GenBank/DDBJ whole genome shotgun (WGS) entry which is preliminary data.</text>
</comment>
<gene>
    <name evidence="6" type="ORF">B4U80_14703</name>
</gene>
<proteinExistence type="inferred from homology"/>
<keyword evidence="3" id="KW-0722">Serine protease inhibitor</keyword>